<dbReference type="SMART" id="SM01365">
    <property type="entry name" value="Op_neuropeptide"/>
    <property type="match status" value="1"/>
</dbReference>
<evidence type="ECO:0000256" key="10">
    <source>
        <dbReference type="SAM" id="MobiDB-lite"/>
    </source>
</evidence>
<reference evidence="15" key="2">
    <citation type="submission" date="2025-09" db="UniProtKB">
        <authorList>
            <consortium name="Ensembl"/>
        </authorList>
    </citation>
    <scope>IDENTIFICATION</scope>
</reference>
<keyword evidence="8 11" id="KW-0732">Signal</keyword>
<dbReference type="GO" id="GO:0030141">
    <property type="term" value="C:secretory granule"/>
    <property type="evidence" value="ECO:0007669"/>
    <property type="project" value="TreeGrafter"/>
</dbReference>
<dbReference type="Pfam" id="PF08384">
    <property type="entry name" value="NPP"/>
    <property type="match status" value="1"/>
</dbReference>
<keyword evidence="9" id="KW-0257">Endorphin</keyword>
<dbReference type="GO" id="GO:0007218">
    <property type="term" value="P:neuropeptide signaling pathway"/>
    <property type="evidence" value="ECO:0007669"/>
    <property type="project" value="UniProtKB-KW"/>
</dbReference>
<name>A0A8C6ZGG5_NOTPE</name>
<dbReference type="AlphaFoldDB" id="A0A8C6ZGG5"/>
<keyword evidence="16" id="KW-1185">Reference proteome</keyword>
<dbReference type="GO" id="GO:0005615">
    <property type="term" value="C:extracellular space"/>
    <property type="evidence" value="ECO:0007669"/>
    <property type="project" value="TreeGrafter"/>
</dbReference>
<feature type="compositionally biased region" description="Gly residues" evidence="10">
    <location>
        <begin position="84"/>
        <end position="94"/>
    </location>
</feature>
<evidence type="ECO:0000256" key="3">
    <source>
        <dbReference type="ARBA" id="ARBA00004613"/>
    </source>
</evidence>
<keyword evidence="6" id="KW-0165">Cleavage on pair of basic residues</keyword>
<dbReference type="SMART" id="SM01364">
    <property type="entry name" value="NPP"/>
    <property type="match status" value="1"/>
</dbReference>
<feature type="chain" id="PRO_5034483470" evidence="11">
    <location>
        <begin position="24"/>
        <end position="227"/>
    </location>
</feature>
<evidence type="ECO:0000313" key="16">
    <source>
        <dbReference type="Proteomes" id="UP000694420"/>
    </source>
</evidence>
<dbReference type="InterPro" id="IPR013531">
    <property type="entry name" value="Mcrtin_ACTH_cent"/>
</dbReference>
<evidence type="ECO:0000313" key="15">
    <source>
        <dbReference type="Ensembl" id="ENSNPEP00000011225.1"/>
    </source>
</evidence>
<protein>
    <submittedName>
        <fullName evidence="15">Proopiomelanocortin</fullName>
    </submittedName>
</protein>
<evidence type="ECO:0000259" key="13">
    <source>
        <dbReference type="SMART" id="SM01364"/>
    </source>
</evidence>
<dbReference type="Proteomes" id="UP000694420">
    <property type="component" value="Unplaced"/>
</dbReference>
<feature type="domain" description="Pro-opiomelanocortin/corticotropin ACTH central region" evidence="12">
    <location>
        <begin position="125"/>
        <end position="164"/>
    </location>
</feature>
<dbReference type="GO" id="GO:2000852">
    <property type="term" value="P:regulation of corticosterone secretion"/>
    <property type="evidence" value="ECO:0007669"/>
    <property type="project" value="TreeGrafter"/>
</dbReference>
<keyword evidence="5" id="KW-0964">Secreted</keyword>
<dbReference type="PANTHER" id="PTHR11416:SF7">
    <property type="entry name" value="PRO-OPIOMELANOCORTIN"/>
    <property type="match status" value="1"/>
</dbReference>
<evidence type="ECO:0000256" key="6">
    <source>
        <dbReference type="ARBA" id="ARBA00022685"/>
    </source>
</evidence>
<evidence type="ECO:0000256" key="1">
    <source>
        <dbReference type="ARBA" id="ARBA00002965"/>
    </source>
</evidence>
<comment type="similarity">
    <text evidence="4">Belongs to the POMC family.</text>
</comment>
<dbReference type="SMART" id="SM01363">
    <property type="entry name" value="ACTH_domain"/>
    <property type="match status" value="1"/>
</dbReference>
<gene>
    <name evidence="15" type="primary">POMC</name>
</gene>
<evidence type="ECO:0000256" key="7">
    <source>
        <dbReference type="ARBA" id="ARBA00022702"/>
    </source>
</evidence>
<sequence>MAGALWSLPVLLALLLGAPGAARAPCRPRGCPDEPGDPDAVCASSCRAALSAEAPVYPGNGHLQPLSESVRKYVMSHFRWNKFGRGGSNSSGGSGRKRHEAPAGGAAAPVGAEGAGPEREAAKRSYSMEHFRWGKPVGRKRRPVKVYPNGVDEEAAGEGFPLEVRRELPARGDEDDDEGAGGARHLGWRAPLKDKRYGGFMGAERGRAALLTLFKNAIARSAYKKGH</sequence>
<evidence type="ECO:0000256" key="9">
    <source>
        <dbReference type="ARBA" id="ARBA00023205"/>
    </source>
</evidence>
<evidence type="ECO:0000256" key="5">
    <source>
        <dbReference type="ARBA" id="ARBA00022525"/>
    </source>
</evidence>
<dbReference type="Pfam" id="PF08035">
    <property type="entry name" value="Op_neuropeptide"/>
    <property type="match status" value="1"/>
</dbReference>
<organism evidence="15 16">
    <name type="scientific">Nothoprocta perdicaria</name>
    <name type="common">Chilean tinamou</name>
    <name type="synonym">Crypturus perdicarius</name>
    <dbReference type="NCBI Taxonomy" id="30464"/>
    <lineage>
        <taxon>Eukaryota</taxon>
        <taxon>Metazoa</taxon>
        <taxon>Chordata</taxon>
        <taxon>Craniata</taxon>
        <taxon>Vertebrata</taxon>
        <taxon>Euteleostomi</taxon>
        <taxon>Archelosauria</taxon>
        <taxon>Archosauria</taxon>
        <taxon>Dinosauria</taxon>
        <taxon>Saurischia</taxon>
        <taxon>Theropoda</taxon>
        <taxon>Coelurosauria</taxon>
        <taxon>Aves</taxon>
        <taxon>Palaeognathae</taxon>
        <taxon>Tinamiformes</taxon>
        <taxon>Tinamidae</taxon>
        <taxon>Nothoprocta</taxon>
    </lineage>
</organism>
<dbReference type="PRINTS" id="PR00383">
    <property type="entry name" value="MELANOCORTIN"/>
</dbReference>
<evidence type="ECO:0000259" key="12">
    <source>
        <dbReference type="SMART" id="SM01363"/>
    </source>
</evidence>
<feature type="compositionally biased region" description="Low complexity" evidence="10">
    <location>
        <begin position="102"/>
        <end position="112"/>
    </location>
</feature>
<proteinExistence type="inferred from homology"/>
<keyword evidence="7" id="KW-0372">Hormone</keyword>
<dbReference type="GO" id="GO:0001664">
    <property type="term" value="F:G protein-coupled receptor binding"/>
    <property type="evidence" value="ECO:0007669"/>
    <property type="project" value="TreeGrafter"/>
</dbReference>
<comment type="function">
    <text evidence="2">Endogenous opiate.</text>
</comment>
<reference evidence="15" key="1">
    <citation type="submission" date="2025-08" db="UniProtKB">
        <authorList>
            <consortium name="Ensembl"/>
        </authorList>
    </citation>
    <scope>IDENTIFICATION</scope>
</reference>
<feature type="domain" description="Pro-opiomelanocortin N-terminal" evidence="13">
    <location>
        <begin position="25"/>
        <end position="67"/>
    </location>
</feature>
<feature type="domain" description="Opiodes neuropeptide" evidence="14">
    <location>
        <begin position="197"/>
        <end position="225"/>
    </location>
</feature>
<dbReference type="InterPro" id="IPR013593">
    <property type="entry name" value="Melanocortin_N"/>
</dbReference>
<dbReference type="InterPro" id="IPR001941">
    <property type="entry name" value="PMOC"/>
</dbReference>
<dbReference type="GO" id="GO:0005179">
    <property type="term" value="F:hormone activity"/>
    <property type="evidence" value="ECO:0007669"/>
    <property type="project" value="UniProtKB-KW"/>
</dbReference>
<feature type="signal peptide" evidence="11">
    <location>
        <begin position="1"/>
        <end position="23"/>
    </location>
</feature>
<dbReference type="InterPro" id="IPR013532">
    <property type="entry name" value="Opioid_neuropept"/>
</dbReference>
<evidence type="ECO:0000256" key="2">
    <source>
        <dbReference type="ARBA" id="ARBA00003192"/>
    </source>
</evidence>
<evidence type="ECO:0000256" key="8">
    <source>
        <dbReference type="ARBA" id="ARBA00022729"/>
    </source>
</evidence>
<accession>A0A8C6ZGG5</accession>
<evidence type="ECO:0000256" key="11">
    <source>
        <dbReference type="SAM" id="SignalP"/>
    </source>
</evidence>
<evidence type="ECO:0000256" key="4">
    <source>
        <dbReference type="ARBA" id="ARBA00005832"/>
    </source>
</evidence>
<comment type="function">
    <text evidence="1">Stimulates the adrenal glands to release cortisol.</text>
</comment>
<evidence type="ECO:0000259" key="14">
    <source>
        <dbReference type="SMART" id="SM01365"/>
    </source>
</evidence>
<dbReference type="Ensembl" id="ENSNPET00000011511.1">
    <property type="protein sequence ID" value="ENSNPEP00000011225.1"/>
    <property type="gene ID" value="ENSNPEG00000008434.1"/>
</dbReference>
<dbReference type="Pfam" id="PF00976">
    <property type="entry name" value="ACTH_domain"/>
    <property type="match status" value="2"/>
</dbReference>
<feature type="region of interest" description="Disordered" evidence="10">
    <location>
        <begin position="84"/>
        <end position="123"/>
    </location>
</feature>
<dbReference type="PANTHER" id="PTHR11416">
    <property type="entry name" value="PRO-OPIOMELANOCORTIN"/>
    <property type="match status" value="1"/>
</dbReference>
<comment type="subcellular location">
    <subcellularLocation>
        <location evidence="3">Secreted</location>
    </subcellularLocation>
</comment>
<dbReference type="InterPro" id="IPR050878">
    <property type="entry name" value="POMC-derived_peptides"/>
</dbReference>